<keyword evidence="2" id="KW-1185">Reference proteome</keyword>
<dbReference type="InParanoid" id="A0A2U3N3Y2"/>
<evidence type="ECO:0000313" key="2">
    <source>
        <dbReference type="Proteomes" id="UP000245974"/>
    </source>
</evidence>
<gene>
    <name evidence="1" type="ORF">KPC_3559</name>
</gene>
<dbReference type="GO" id="GO:0009117">
    <property type="term" value="P:nucleotide metabolic process"/>
    <property type="evidence" value="ECO:0007669"/>
    <property type="project" value="InterPro"/>
</dbReference>
<dbReference type="InterPro" id="IPR010394">
    <property type="entry name" value="5-nucleotidase"/>
</dbReference>
<dbReference type="Proteomes" id="UP000245974">
    <property type="component" value="Unassembled WGS sequence"/>
</dbReference>
<dbReference type="OrthoDB" id="9778569at2"/>
<evidence type="ECO:0000313" key="1">
    <source>
        <dbReference type="EMBL" id="SPL72381.1"/>
    </source>
</evidence>
<dbReference type="AlphaFoldDB" id="A0A2U3N3Y2"/>
<dbReference type="GO" id="GO:0008253">
    <property type="term" value="F:5'-nucleotidase activity"/>
    <property type="evidence" value="ECO:0007669"/>
    <property type="project" value="InterPro"/>
</dbReference>
<dbReference type="GO" id="GO:0000287">
    <property type="term" value="F:magnesium ion binding"/>
    <property type="evidence" value="ECO:0007669"/>
    <property type="project" value="InterPro"/>
</dbReference>
<dbReference type="GO" id="GO:0005737">
    <property type="term" value="C:cytoplasm"/>
    <property type="evidence" value="ECO:0007669"/>
    <property type="project" value="InterPro"/>
</dbReference>
<protein>
    <submittedName>
        <fullName evidence="1">5'-nucleotidase</fullName>
    </submittedName>
</protein>
<proteinExistence type="predicted"/>
<dbReference type="PANTHER" id="PTHR31367">
    <property type="entry name" value="CYTOSOLIC 5'-NUCLEOTIDASE 1 FAMILY MEMBER"/>
    <property type="match status" value="1"/>
</dbReference>
<reference evidence="2" key="1">
    <citation type="submission" date="2018-03" db="EMBL/GenBank/DDBJ databases">
        <authorList>
            <person name="Blom J."/>
        </authorList>
    </citation>
    <scope>NUCLEOTIDE SEQUENCE [LARGE SCALE GENOMIC DNA]</scope>
    <source>
        <strain evidence="2">KPC-SM-21</strain>
    </source>
</reference>
<organism evidence="1 2">
    <name type="scientific">Acinetobacter stercoris</name>
    <dbReference type="NCBI Taxonomy" id="2126983"/>
    <lineage>
        <taxon>Bacteria</taxon>
        <taxon>Pseudomonadati</taxon>
        <taxon>Pseudomonadota</taxon>
        <taxon>Gammaproteobacteria</taxon>
        <taxon>Moraxellales</taxon>
        <taxon>Moraxellaceae</taxon>
        <taxon>Acinetobacter</taxon>
    </lineage>
</organism>
<dbReference type="RefSeq" id="WP_121975773.1">
    <property type="nucleotide sequence ID" value="NZ_OOGT01000276.1"/>
</dbReference>
<accession>A0A2U3N3Y2</accession>
<dbReference type="EMBL" id="OOGT01000276">
    <property type="protein sequence ID" value="SPL72381.1"/>
    <property type="molecule type" value="Genomic_DNA"/>
</dbReference>
<dbReference type="Pfam" id="PF06189">
    <property type="entry name" value="5-nucleotidase"/>
    <property type="match status" value="1"/>
</dbReference>
<sequence length="331" mass="37311">MSGYNLEQKLVIGLASSALFNLEESDAVFRTQGELAYREYQREHENILLDQGVAFPFIQRLLNLNSIFPKDKPFVEVILLSRNDPNTGLRVMNSIEHYGLGIKRAIFLQGRTPYKYIDSLNISLFLSANETDVNQAINAGYPAGLILKGHIFDIAHDEELRIAFDFDGVIADDSSEQIYKQSGLGAFIENEKNLADQPANEGPLYKLLKELSILQKEELEYQAQHSDYKSRLRVSIVTARNAPAHKHVINSLRSWGIETVNEAFFLGGIEKRKVLEILQPHIFFDDQVTHLERTADSVASVHIPFGIANKKAEINHTIISKDTTELATQDS</sequence>
<dbReference type="PANTHER" id="PTHR31367:SF5">
    <property type="entry name" value="CYTOSOLIC 5'-NUCLEOTIDASE 1A"/>
    <property type="match status" value="1"/>
</dbReference>
<name>A0A2U3N3Y2_9GAMM</name>
<dbReference type="GO" id="GO:0000166">
    <property type="term" value="F:nucleotide binding"/>
    <property type="evidence" value="ECO:0007669"/>
    <property type="project" value="InterPro"/>
</dbReference>